<dbReference type="InterPro" id="IPR003439">
    <property type="entry name" value="ABC_transporter-like_ATP-bd"/>
</dbReference>
<evidence type="ECO:0000256" key="2">
    <source>
        <dbReference type="ARBA" id="ARBA00022448"/>
    </source>
</evidence>
<name>A0A9W8HRH0_9FUNG</name>
<sequence length="315" mass="34829">MDRLMDYRDKRMGVINEVIAGIQSIKLYAWELPFVKRIGDIREKLELACIRKYGILQVVSLFSTTLLSFMVSFATFGIYSLVDNVSHGPLTPQLVFVSLVLFDMIKGAISSTNNNLPKLLRTIASFTRVYNILTADEINPDSVTRKSYDRSSAESTLKDTLVDIEAGSFKWLSVGNPILENINVKCKKNELIAVIGRVGSGKSSLVSAILGDMIKHSGDVTVRGSIAYVAQQPWILNATLRDNILFGSNYDQEFYNQVIDACALRQDIDMLSAGDVTEIGERGINLSGGQKMRVSLARAVYARADIYILDDPLAA</sequence>
<dbReference type="PANTHER" id="PTHR24223">
    <property type="entry name" value="ATP-BINDING CASSETTE SUB-FAMILY C"/>
    <property type="match status" value="1"/>
</dbReference>
<dbReference type="Gene3D" id="3.40.50.300">
    <property type="entry name" value="P-loop containing nucleotide triphosphate hydrolases"/>
    <property type="match status" value="1"/>
</dbReference>
<accession>A0A9W8HRH0</accession>
<proteinExistence type="predicted"/>
<evidence type="ECO:0000313" key="10">
    <source>
        <dbReference type="EMBL" id="KAJ2799091.1"/>
    </source>
</evidence>
<dbReference type="InterPro" id="IPR050173">
    <property type="entry name" value="ABC_transporter_C-like"/>
</dbReference>
<keyword evidence="4" id="KW-0547">Nucleotide-binding</keyword>
<keyword evidence="6 8" id="KW-1133">Transmembrane helix</keyword>
<evidence type="ECO:0000256" key="8">
    <source>
        <dbReference type="SAM" id="Phobius"/>
    </source>
</evidence>
<evidence type="ECO:0000256" key="5">
    <source>
        <dbReference type="ARBA" id="ARBA00022840"/>
    </source>
</evidence>
<feature type="non-terminal residue" evidence="10">
    <location>
        <position position="315"/>
    </location>
</feature>
<evidence type="ECO:0000313" key="11">
    <source>
        <dbReference type="Proteomes" id="UP001140094"/>
    </source>
</evidence>
<organism evidence="10 11">
    <name type="scientific">Coemansia guatemalensis</name>
    <dbReference type="NCBI Taxonomy" id="2761395"/>
    <lineage>
        <taxon>Eukaryota</taxon>
        <taxon>Fungi</taxon>
        <taxon>Fungi incertae sedis</taxon>
        <taxon>Zoopagomycota</taxon>
        <taxon>Kickxellomycotina</taxon>
        <taxon>Kickxellomycetes</taxon>
        <taxon>Kickxellales</taxon>
        <taxon>Kickxellaceae</taxon>
        <taxon>Coemansia</taxon>
    </lineage>
</organism>
<dbReference type="Gene3D" id="1.20.1560.10">
    <property type="entry name" value="ABC transporter type 1, transmembrane domain"/>
    <property type="match status" value="1"/>
</dbReference>
<dbReference type="EMBL" id="JANBUO010001250">
    <property type="protein sequence ID" value="KAJ2799091.1"/>
    <property type="molecule type" value="Genomic_DNA"/>
</dbReference>
<dbReference type="GO" id="GO:0005524">
    <property type="term" value="F:ATP binding"/>
    <property type="evidence" value="ECO:0007669"/>
    <property type="project" value="UniProtKB-KW"/>
</dbReference>
<evidence type="ECO:0000256" key="6">
    <source>
        <dbReference type="ARBA" id="ARBA00022989"/>
    </source>
</evidence>
<evidence type="ECO:0000256" key="1">
    <source>
        <dbReference type="ARBA" id="ARBA00004141"/>
    </source>
</evidence>
<comment type="subcellular location">
    <subcellularLocation>
        <location evidence="1">Membrane</location>
        <topology evidence="1">Multi-pass membrane protein</topology>
    </subcellularLocation>
</comment>
<keyword evidence="2" id="KW-0813">Transport</keyword>
<evidence type="ECO:0000256" key="3">
    <source>
        <dbReference type="ARBA" id="ARBA00022692"/>
    </source>
</evidence>
<dbReference type="InterPro" id="IPR017871">
    <property type="entry name" value="ABC_transporter-like_CS"/>
</dbReference>
<dbReference type="GO" id="GO:0016020">
    <property type="term" value="C:membrane"/>
    <property type="evidence" value="ECO:0007669"/>
    <property type="project" value="UniProtKB-SubCell"/>
</dbReference>
<keyword evidence="11" id="KW-1185">Reference proteome</keyword>
<dbReference type="InterPro" id="IPR011527">
    <property type="entry name" value="ABC1_TM_dom"/>
</dbReference>
<dbReference type="InterPro" id="IPR036640">
    <property type="entry name" value="ABC1_TM_sf"/>
</dbReference>
<dbReference type="GO" id="GO:0140359">
    <property type="term" value="F:ABC-type transporter activity"/>
    <property type="evidence" value="ECO:0007669"/>
    <property type="project" value="InterPro"/>
</dbReference>
<dbReference type="Proteomes" id="UP001140094">
    <property type="component" value="Unassembled WGS sequence"/>
</dbReference>
<dbReference type="Pfam" id="PF00005">
    <property type="entry name" value="ABC_tran"/>
    <property type="match status" value="1"/>
</dbReference>
<dbReference type="InterPro" id="IPR027417">
    <property type="entry name" value="P-loop_NTPase"/>
</dbReference>
<evidence type="ECO:0000259" key="9">
    <source>
        <dbReference type="PROSITE" id="PS50929"/>
    </source>
</evidence>
<dbReference type="PROSITE" id="PS50929">
    <property type="entry name" value="ABC_TM1F"/>
    <property type="match status" value="1"/>
</dbReference>
<keyword evidence="3 8" id="KW-0812">Transmembrane</keyword>
<dbReference type="PROSITE" id="PS00211">
    <property type="entry name" value="ABC_TRANSPORTER_1"/>
    <property type="match status" value="1"/>
</dbReference>
<keyword evidence="7 8" id="KW-0472">Membrane</keyword>
<dbReference type="SUPFAM" id="SSF52540">
    <property type="entry name" value="P-loop containing nucleoside triphosphate hydrolases"/>
    <property type="match status" value="1"/>
</dbReference>
<feature type="domain" description="ABC transmembrane type-1" evidence="9">
    <location>
        <begin position="1"/>
        <end position="121"/>
    </location>
</feature>
<evidence type="ECO:0000256" key="7">
    <source>
        <dbReference type="ARBA" id="ARBA00023136"/>
    </source>
</evidence>
<protein>
    <recommendedName>
        <fullName evidence="9">ABC transmembrane type-1 domain-containing protein</fullName>
    </recommendedName>
</protein>
<dbReference type="OrthoDB" id="6500128at2759"/>
<dbReference type="SUPFAM" id="SSF90123">
    <property type="entry name" value="ABC transporter transmembrane region"/>
    <property type="match status" value="1"/>
</dbReference>
<dbReference type="CDD" id="cd03250">
    <property type="entry name" value="ABCC_MRP_domain1"/>
    <property type="match status" value="1"/>
</dbReference>
<gene>
    <name evidence="10" type="ORF">H4R20_004568</name>
</gene>
<keyword evidence="5" id="KW-0067">ATP-binding</keyword>
<comment type="caution">
    <text evidence="10">The sequence shown here is derived from an EMBL/GenBank/DDBJ whole genome shotgun (WGS) entry which is preliminary data.</text>
</comment>
<dbReference type="AlphaFoldDB" id="A0A9W8HRH0"/>
<feature type="transmembrane region" description="Helical" evidence="8">
    <location>
        <begin position="53"/>
        <end position="78"/>
    </location>
</feature>
<dbReference type="GO" id="GO:0016887">
    <property type="term" value="F:ATP hydrolysis activity"/>
    <property type="evidence" value="ECO:0007669"/>
    <property type="project" value="InterPro"/>
</dbReference>
<evidence type="ECO:0000256" key="4">
    <source>
        <dbReference type="ARBA" id="ARBA00022741"/>
    </source>
</evidence>
<reference evidence="10" key="1">
    <citation type="submission" date="2022-07" db="EMBL/GenBank/DDBJ databases">
        <title>Phylogenomic reconstructions and comparative analyses of Kickxellomycotina fungi.</title>
        <authorList>
            <person name="Reynolds N.K."/>
            <person name="Stajich J.E."/>
            <person name="Barry K."/>
            <person name="Grigoriev I.V."/>
            <person name="Crous P."/>
            <person name="Smith M.E."/>
        </authorList>
    </citation>
    <scope>NUCLEOTIDE SEQUENCE</scope>
    <source>
        <strain evidence="10">NRRL 1565</strain>
    </source>
</reference>
<dbReference type="Pfam" id="PF00664">
    <property type="entry name" value="ABC_membrane"/>
    <property type="match status" value="1"/>
</dbReference>
<dbReference type="FunFam" id="3.40.50.300:FF:000997">
    <property type="entry name" value="Multidrug resistance-associated protein 1"/>
    <property type="match status" value="1"/>
</dbReference>